<reference evidence="1" key="1">
    <citation type="submission" date="2021-02" db="EMBL/GenBank/DDBJ databases">
        <authorList>
            <person name="Nowell W R."/>
        </authorList>
    </citation>
    <scope>NUCLEOTIDE SEQUENCE</scope>
</reference>
<dbReference type="Proteomes" id="UP000663873">
    <property type="component" value="Unassembled WGS sequence"/>
</dbReference>
<sequence length="46" mass="5236">MKINLSILISHTTLTSSKENVDNAYRTMIEFTETCKRESTNDGNPM</sequence>
<feature type="non-terminal residue" evidence="1">
    <location>
        <position position="1"/>
    </location>
</feature>
<proteinExistence type="predicted"/>
<keyword evidence="3" id="KW-1185">Reference proteome</keyword>
<dbReference type="EMBL" id="CAJOBR010080824">
    <property type="protein sequence ID" value="CAF5122912.1"/>
    <property type="molecule type" value="Genomic_DNA"/>
</dbReference>
<evidence type="ECO:0000313" key="2">
    <source>
        <dbReference type="EMBL" id="CAF5122912.1"/>
    </source>
</evidence>
<accession>A0A821ZLF4</accession>
<gene>
    <name evidence="2" type="ORF">QYT958_LOCUS46165</name>
    <name evidence="1" type="ORF">UJA718_LOCUS49293</name>
</gene>
<dbReference type="Proteomes" id="UP000663848">
    <property type="component" value="Unassembled WGS sequence"/>
</dbReference>
<evidence type="ECO:0000313" key="1">
    <source>
        <dbReference type="EMBL" id="CAF4980794.1"/>
    </source>
</evidence>
<comment type="caution">
    <text evidence="1">The sequence shown here is derived from an EMBL/GenBank/DDBJ whole genome shotgun (WGS) entry which is preliminary data.</text>
</comment>
<protein>
    <submittedName>
        <fullName evidence="1">Uncharacterized protein</fullName>
    </submittedName>
</protein>
<dbReference type="AlphaFoldDB" id="A0A821ZLF4"/>
<organism evidence="1 3">
    <name type="scientific">Rotaria socialis</name>
    <dbReference type="NCBI Taxonomy" id="392032"/>
    <lineage>
        <taxon>Eukaryota</taxon>
        <taxon>Metazoa</taxon>
        <taxon>Spiralia</taxon>
        <taxon>Gnathifera</taxon>
        <taxon>Rotifera</taxon>
        <taxon>Eurotatoria</taxon>
        <taxon>Bdelloidea</taxon>
        <taxon>Philodinida</taxon>
        <taxon>Philodinidae</taxon>
        <taxon>Rotaria</taxon>
    </lineage>
</organism>
<dbReference type="EMBL" id="CAJOBP010102785">
    <property type="protein sequence ID" value="CAF4980794.1"/>
    <property type="molecule type" value="Genomic_DNA"/>
</dbReference>
<evidence type="ECO:0000313" key="3">
    <source>
        <dbReference type="Proteomes" id="UP000663873"/>
    </source>
</evidence>
<name>A0A821ZLF4_9BILA</name>